<name>A0AA41S9J6_PAPNU</name>
<comment type="caution">
    <text evidence="4">The sequence shown here is derived from an EMBL/GenBank/DDBJ whole genome shotgun (WGS) entry which is preliminary data.</text>
</comment>
<gene>
    <name evidence="4" type="ORF">MKW94_030183</name>
</gene>
<evidence type="ECO:0000256" key="1">
    <source>
        <dbReference type="ARBA" id="ARBA00008668"/>
    </source>
</evidence>
<keyword evidence="2 3" id="KW-0732">Signal</keyword>
<dbReference type="InterPro" id="IPR035669">
    <property type="entry name" value="SGNH_plant_lipase-like"/>
</dbReference>
<proteinExistence type="inferred from homology"/>
<dbReference type="GO" id="GO:0016788">
    <property type="term" value="F:hydrolase activity, acting on ester bonds"/>
    <property type="evidence" value="ECO:0007669"/>
    <property type="project" value="InterPro"/>
</dbReference>
<dbReference type="EMBL" id="JAJJMA010157668">
    <property type="protein sequence ID" value="MCL7035514.1"/>
    <property type="molecule type" value="Genomic_DNA"/>
</dbReference>
<dbReference type="FunFam" id="3.40.50.1110:FF:000003">
    <property type="entry name" value="GDSL esterase/lipase APG"/>
    <property type="match status" value="1"/>
</dbReference>
<comment type="similarity">
    <text evidence="1">Belongs to the 'GDSL' lipolytic enzyme family.</text>
</comment>
<dbReference type="PANTHER" id="PTHR45642">
    <property type="entry name" value="GDSL ESTERASE/LIPASE EXL3"/>
    <property type="match status" value="1"/>
</dbReference>
<feature type="chain" id="PRO_5041424313" evidence="3">
    <location>
        <begin position="27"/>
        <end position="375"/>
    </location>
</feature>
<evidence type="ECO:0000313" key="5">
    <source>
        <dbReference type="Proteomes" id="UP001177140"/>
    </source>
</evidence>
<organism evidence="4 5">
    <name type="scientific">Papaver nudicaule</name>
    <name type="common">Iceland poppy</name>
    <dbReference type="NCBI Taxonomy" id="74823"/>
    <lineage>
        <taxon>Eukaryota</taxon>
        <taxon>Viridiplantae</taxon>
        <taxon>Streptophyta</taxon>
        <taxon>Embryophyta</taxon>
        <taxon>Tracheophyta</taxon>
        <taxon>Spermatophyta</taxon>
        <taxon>Magnoliopsida</taxon>
        <taxon>Ranunculales</taxon>
        <taxon>Papaveraceae</taxon>
        <taxon>Papaveroideae</taxon>
        <taxon>Papaver</taxon>
    </lineage>
</organism>
<evidence type="ECO:0000256" key="2">
    <source>
        <dbReference type="ARBA" id="ARBA00022729"/>
    </source>
</evidence>
<dbReference type="Proteomes" id="UP001177140">
    <property type="component" value="Unassembled WGS sequence"/>
</dbReference>
<dbReference type="InterPro" id="IPR050592">
    <property type="entry name" value="GDSL_lipolytic_enzyme"/>
</dbReference>
<reference evidence="4" key="1">
    <citation type="submission" date="2022-03" db="EMBL/GenBank/DDBJ databases">
        <title>A functionally conserved STORR gene fusion in Papaver species that diverged 16.8 million years ago.</title>
        <authorList>
            <person name="Catania T."/>
        </authorList>
    </citation>
    <scope>NUCLEOTIDE SEQUENCE</scope>
    <source>
        <strain evidence="4">S-191538</strain>
    </source>
</reference>
<protein>
    <submittedName>
        <fullName evidence="4">Uncharacterized protein</fullName>
    </submittedName>
</protein>
<dbReference type="PANTHER" id="PTHR45642:SF139">
    <property type="entry name" value="SGNH HYDROLASE-TYPE ESTERASE DOMAIN-CONTAINING PROTEIN"/>
    <property type="match status" value="1"/>
</dbReference>
<dbReference type="CDD" id="cd01837">
    <property type="entry name" value="SGNH_plant_lipase_like"/>
    <property type="match status" value="1"/>
</dbReference>
<evidence type="ECO:0000256" key="3">
    <source>
        <dbReference type="SAM" id="SignalP"/>
    </source>
</evidence>
<dbReference type="InterPro" id="IPR001087">
    <property type="entry name" value="GDSL"/>
</dbReference>
<dbReference type="AlphaFoldDB" id="A0AA41S9J6"/>
<evidence type="ECO:0000313" key="4">
    <source>
        <dbReference type="EMBL" id="MCL7035514.1"/>
    </source>
</evidence>
<feature type="signal peptide" evidence="3">
    <location>
        <begin position="1"/>
        <end position="26"/>
    </location>
</feature>
<accession>A0AA41S9J6</accession>
<dbReference type="Gene3D" id="3.40.50.1110">
    <property type="entry name" value="SGNH hydrolase"/>
    <property type="match status" value="1"/>
</dbReference>
<dbReference type="Pfam" id="PF00657">
    <property type="entry name" value="Lipase_GDSL"/>
    <property type="match status" value="1"/>
</dbReference>
<dbReference type="SUPFAM" id="SSF52266">
    <property type="entry name" value="SGNH hydrolase"/>
    <property type="match status" value="1"/>
</dbReference>
<sequence length="375" mass="41648">MKDKTMSIFFFFLFTYFFSVLSPLSARNVAPNPFLESAPRHQIPAIFAFGDSTLDSGNNDYINTLFTGDHLPYGRDFPGYAASGRFTNGRLTPDFLVSYLGLKNALPPYLAPKLSDQELLTGVSFASAGTGFDDLTAQTASVINMDTQLRYFREYLEKIKNIAGAERSGQIIKNGLFIISAGTNDMVFNYYDLPLRIMQYSLPGYHDFLLHKIENIVQELHSLGARKFAIAGMPPIGCLPVQRTIGSLLPGQHILQRICTEQQNSDTQAYNHKLQSLIQQFQATIPGSIFVYTDSYGPMMDMVNHPSKYGFEVTGEGCCGTGMVEMGFLCGGLSPSCSDASKYMFWDAVHPTEATYRTLATIIEQTVLPHFLVQL</sequence>
<keyword evidence="5" id="KW-1185">Reference proteome</keyword>
<dbReference type="InterPro" id="IPR036514">
    <property type="entry name" value="SGNH_hydro_sf"/>
</dbReference>